<dbReference type="PANTHER" id="PTHR20974:SF0">
    <property type="entry name" value="UPF0585 PROTEIN CG18661"/>
    <property type="match status" value="1"/>
</dbReference>
<protein>
    <submittedName>
        <fullName evidence="2">Uncharacterized protein</fullName>
    </submittedName>
</protein>
<dbReference type="Proteomes" id="UP000401717">
    <property type="component" value="Unassembled WGS sequence"/>
</dbReference>
<reference evidence="2 3" key="1">
    <citation type="submission" date="2019-06" db="EMBL/GenBank/DDBJ databases">
        <authorList>
            <person name="Rodrigo-Torres L."/>
            <person name="Arahal R. D."/>
            <person name="Lucena T."/>
        </authorList>
    </citation>
    <scope>NUCLEOTIDE SEQUENCE [LARGE SCALE GENOMIC DNA]</scope>
    <source>
        <strain evidence="2 3">SW08-7</strain>
    </source>
</reference>
<sequence>MIHIAPWDATIGLIAGAEATLADCGVLYRYGPFREDGVRTAPSNAAFDESLRARNASWGVRDIEAVAAAGRAHDLHLAGRVAMTASNLSLILHRGRRGFTVDREVAP</sequence>
<evidence type="ECO:0000313" key="3">
    <source>
        <dbReference type="Proteomes" id="UP000401717"/>
    </source>
</evidence>
<dbReference type="RefSeq" id="WP_238179641.1">
    <property type="nucleotide sequence ID" value="NZ_BPQI01000193.1"/>
</dbReference>
<dbReference type="EMBL" id="CABFVH010000043">
    <property type="protein sequence ID" value="VUF14956.1"/>
    <property type="molecule type" value="Genomic_DNA"/>
</dbReference>
<evidence type="ECO:0000313" key="4">
    <source>
        <dbReference type="Proteomes" id="UP001055303"/>
    </source>
</evidence>
<proteinExistence type="predicted"/>
<keyword evidence="4" id="KW-1185">Reference proteome</keyword>
<reference evidence="1" key="2">
    <citation type="journal article" date="2021" name="Front. Microbiol.">
        <title>Comprehensive Comparative Genomics and Phenotyping of Methylobacterium Species.</title>
        <authorList>
            <person name="Alessa O."/>
            <person name="Ogura Y."/>
            <person name="Fujitani Y."/>
            <person name="Takami H."/>
            <person name="Hayashi T."/>
            <person name="Sahin N."/>
            <person name="Tani A."/>
        </authorList>
    </citation>
    <scope>NUCLEOTIDE SEQUENCE</scope>
    <source>
        <strain evidence="1">DSM 22415</strain>
    </source>
</reference>
<dbReference type="Pfam" id="PF06080">
    <property type="entry name" value="DUF938"/>
    <property type="match status" value="1"/>
</dbReference>
<gene>
    <name evidence="1" type="ORF">IFDJLNFL_5133</name>
    <name evidence="2" type="ORF">MTDSW087_04682</name>
</gene>
<evidence type="ECO:0000313" key="1">
    <source>
        <dbReference type="EMBL" id="GJD59206.1"/>
    </source>
</evidence>
<accession>A0A564G4N2</accession>
<evidence type="ECO:0000313" key="2">
    <source>
        <dbReference type="EMBL" id="VUF14956.1"/>
    </source>
</evidence>
<dbReference type="EMBL" id="BPQI01000193">
    <property type="protein sequence ID" value="GJD59206.1"/>
    <property type="molecule type" value="Genomic_DNA"/>
</dbReference>
<dbReference type="AlphaFoldDB" id="A0A564G4N2"/>
<organism evidence="2 3">
    <name type="scientific">Methylobacterium dankookense</name>
    <dbReference type="NCBI Taxonomy" id="560405"/>
    <lineage>
        <taxon>Bacteria</taxon>
        <taxon>Pseudomonadati</taxon>
        <taxon>Pseudomonadota</taxon>
        <taxon>Alphaproteobacteria</taxon>
        <taxon>Hyphomicrobiales</taxon>
        <taxon>Methylobacteriaceae</taxon>
        <taxon>Methylobacterium</taxon>
    </lineage>
</organism>
<dbReference type="Proteomes" id="UP001055303">
    <property type="component" value="Unassembled WGS sequence"/>
</dbReference>
<dbReference type="InterPro" id="IPR010342">
    <property type="entry name" value="DUF938"/>
</dbReference>
<reference evidence="1" key="3">
    <citation type="submission" date="2021-08" db="EMBL/GenBank/DDBJ databases">
        <authorList>
            <person name="Tani A."/>
            <person name="Ola A."/>
            <person name="Ogura Y."/>
            <person name="Katsura K."/>
            <person name="Hayashi T."/>
        </authorList>
    </citation>
    <scope>NUCLEOTIDE SEQUENCE</scope>
    <source>
        <strain evidence="1">DSM 22415</strain>
    </source>
</reference>
<name>A0A564G4N2_9HYPH</name>
<dbReference type="PANTHER" id="PTHR20974">
    <property type="entry name" value="UPF0585 PROTEIN CG18661"/>
    <property type="match status" value="1"/>
</dbReference>